<dbReference type="AlphaFoldDB" id="A0AAP0K216"/>
<keyword evidence="4" id="KW-0663">Pyridoxal phosphate</keyword>
<dbReference type="GO" id="GO:0019265">
    <property type="term" value="P:glycine biosynthetic process, by transamination of glyoxylate"/>
    <property type="evidence" value="ECO:0007669"/>
    <property type="project" value="TreeGrafter"/>
</dbReference>
<accession>A0AAP0K216</accession>
<dbReference type="PANTHER" id="PTHR21152:SF24">
    <property type="entry name" value="ALANINE--GLYOXYLATE AMINOTRANSFERASE 1"/>
    <property type="match status" value="1"/>
</dbReference>
<proteinExistence type="predicted"/>
<protein>
    <submittedName>
        <fullName evidence="6">Uncharacterized protein</fullName>
    </submittedName>
</protein>
<dbReference type="InterPro" id="IPR015424">
    <property type="entry name" value="PyrdxlP-dep_Trfase"/>
</dbReference>
<dbReference type="EMBL" id="JBBNAF010000005">
    <property type="protein sequence ID" value="KAK9143250.1"/>
    <property type="molecule type" value="Genomic_DNA"/>
</dbReference>
<dbReference type="Gene3D" id="3.90.1150.10">
    <property type="entry name" value="Aspartate Aminotransferase, domain 1"/>
    <property type="match status" value="1"/>
</dbReference>
<feature type="compositionally biased region" description="Low complexity" evidence="5">
    <location>
        <begin position="233"/>
        <end position="246"/>
    </location>
</feature>
<organism evidence="6 7">
    <name type="scientific">Stephania yunnanensis</name>
    <dbReference type="NCBI Taxonomy" id="152371"/>
    <lineage>
        <taxon>Eukaryota</taxon>
        <taxon>Viridiplantae</taxon>
        <taxon>Streptophyta</taxon>
        <taxon>Embryophyta</taxon>
        <taxon>Tracheophyta</taxon>
        <taxon>Spermatophyta</taxon>
        <taxon>Magnoliopsida</taxon>
        <taxon>Ranunculales</taxon>
        <taxon>Menispermaceae</taxon>
        <taxon>Menispermoideae</taxon>
        <taxon>Cissampelideae</taxon>
        <taxon>Stephania</taxon>
    </lineage>
</organism>
<feature type="compositionally biased region" description="Basic and acidic residues" evidence="5">
    <location>
        <begin position="257"/>
        <end position="270"/>
    </location>
</feature>
<feature type="compositionally biased region" description="Basic and acidic residues" evidence="5">
    <location>
        <begin position="223"/>
        <end position="232"/>
    </location>
</feature>
<evidence type="ECO:0000313" key="6">
    <source>
        <dbReference type="EMBL" id="KAK9143250.1"/>
    </source>
</evidence>
<reference evidence="6 7" key="1">
    <citation type="submission" date="2024-01" db="EMBL/GenBank/DDBJ databases">
        <title>Genome assemblies of Stephania.</title>
        <authorList>
            <person name="Yang L."/>
        </authorList>
    </citation>
    <scope>NUCLEOTIDE SEQUENCE [LARGE SCALE GENOMIC DNA]</scope>
    <source>
        <strain evidence="6">YNDBR</strain>
        <tissue evidence="6">Leaf</tissue>
    </source>
</reference>
<feature type="region of interest" description="Disordered" evidence="5">
    <location>
        <begin position="256"/>
        <end position="275"/>
    </location>
</feature>
<keyword evidence="7" id="KW-1185">Reference proteome</keyword>
<dbReference type="InterPro" id="IPR015422">
    <property type="entry name" value="PyrdxlP-dep_Trfase_small"/>
</dbReference>
<dbReference type="SUPFAM" id="SSF53383">
    <property type="entry name" value="PLP-dependent transferases"/>
    <property type="match status" value="1"/>
</dbReference>
<evidence type="ECO:0000256" key="4">
    <source>
        <dbReference type="ARBA" id="ARBA00022898"/>
    </source>
</evidence>
<gene>
    <name evidence="6" type="ORF">Syun_012650</name>
</gene>
<comment type="cofactor">
    <cofactor evidence="1">
        <name>pyridoxal 5'-phosphate</name>
        <dbReference type="ChEBI" id="CHEBI:597326"/>
    </cofactor>
</comment>
<dbReference type="GO" id="GO:0005777">
    <property type="term" value="C:peroxisome"/>
    <property type="evidence" value="ECO:0007669"/>
    <property type="project" value="TreeGrafter"/>
</dbReference>
<name>A0AAP0K216_9MAGN</name>
<feature type="compositionally biased region" description="Basic residues" evidence="5">
    <location>
        <begin position="297"/>
        <end position="307"/>
    </location>
</feature>
<comment type="caution">
    <text evidence="6">The sequence shown here is derived from an EMBL/GenBank/DDBJ whole genome shotgun (WGS) entry which is preliminary data.</text>
</comment>
<dbReference type="GO" id="GO:0008453">
    <property type="term" value="F:alanine-glyoxylate transaminase activity"/>
    <property type="evidence" value="ECO:0007669"/>
    <property type="project" value="TreeGrafter"/>
</dbReference>
<evidence type="ECO:0000256" key="1">
    <source>
        <dbReference type="ARBA" id="ARBA00001933"/>
    </source>
</evidence>
<dbReference type="Proteomes" id="UP001420932">
    <property type="component" value="Unassembled WGS sequence"/>
</dbReference>
<evidence type="ECO:0000256" key="3">
    <source>
        <dbReference type="ARBA" id="ARBA00022679"/>
    </source>
</evidence>
<feature type="compositionally biased region" description="Low complexity" evidence="5">
    <location>
        <begin position="213"/>
        <end position="222"/>
    </location>
</feature>
<evidence type="ECO:0000256" key="2">
    <source>
        <dbReference type="ARBA" id="ARBA00022576"/>
    </source>
</evidence>
<feature type="region of interest" description="Disordered" evidence="5">
    <location>
        <begin position="213"/>
        <end position="246"/>
    </location>
</feature>
<keyword evidence="2" id="KW-0032">Aminotransferase</keyword>
<dbReference type="PANTHER" id="PTHR21152">
    <property type="entry name" value="AMINOTRANSFERASE CLASS V"/>
    <property type="match status" value="1"/>
</dbReference>
<dbReference type="GO" id="GO:0004760">
    <property type="term" value="F:L-serine-pyruvate transaminase activity"/>
    <property type="evidence" value="ECO:0007669"/>
    <property type="project" value="TreeGrafter"/>
</dbReference>
<keyword evidence="3" id="KW-0808">Transferase</keyword>
<sequence length="307" mass="35033">MPGGPSYTCRHLPTFKCASSIRNPHMNGDHNLEYSDSHLNFSFYISSSFSLHLLCFLGHQTVTLAPTTAPVLVDKGFSNLIDATMELHLFYRHPIIRSKAPVVKWFKEWLVVDAWGLKNCTQNEEWFSDTVTAMVIPSYIDSSKIVREAWKRYNLSLGLGLNKVAIKVFRIGHLGNLNEQSLPKGRIASNLQLVFEERIGILNDIEEEEMIDNSSSISSSLHNNDRKVDKDNNSSSSSNNNNDNKIMVNNCNQYLLKGHDRGGTHNDSSNHHLHNRHQIIINNKSIKRHRSPPDLIHHRHHHHKRGI</sequence>
<evidence type="ECO:0000256" key="5">
    <source>
        <dbReference type="SAM" id="MobiDB-lite"/>
    </source>
</evidence>
<feature type="region of interest" description="Disordered" evidence="5">
    <location>
        <begin position="281"/>
        <end position="307"/>
    </location>
</feature>
<evidence type="ECO:0000313" key="7">
    <source>
        <dbReference type="Proteomes" id="UP001420932"/>
    </source>
</evidence>